<evidence type="ECO:0000313" key="8">
    <source>
        <dbReference type="Proteomes" id="UP000283509"/>
    </source>
</evidence>
<dbReference type="OrthoDB" id="3200163at2759"/>
<name>A0A423SL50_PENVA</name>
<evidence type="ECO:0000259" key="6">
    <source>
        <dbReference type="Pfam" id="PF00135"/>
    </source>
</evidence>
<dbReference type="GO" id="GO:0052689">
    <property type="term" value="F:carboxylic ester hydrolase activity"/>
    <property type="evidence" value="ECO:0007669"/>
    <property type="project" value="UniProtKB-KW"/>
</dbReference>
<dbReference type="SUPFAM" id="SSF53474">
    <property type="entry name" value="alpha/beta-Hydrolases"/>
    <property type="match status" value="1"/>
</dbReference>
<evidence type="ECO:0000256" key="2">
    <source>
        <dbReference type="ARBA" id="ARBA00022487"/>
    </source>
</evidence>
<dbReference type="STRING" id="6689.A0A423SL50"/>
<organism evidence="7 8">
    <name type="scientific">Penaeus vannamei</name>
    <name type="common">Whiteleg shrimp</name>
    <name type="synonym">Litopenaeus vannamei</name>
    <dbReference type="NCBI Taxonomy" id="6689"/>
    <lineage>
        <taxon>Eukaryota</taxon>
        <taxon>Metazoa</taxon>
        <taxon>Ecdysozoa</taxon>
        <taxon>Arthropoda</taxon>
        <taxon>Crustacea</taxon>
        <taxon>Multicrustacea</taxon>
        <taxon>Malacostraca</taxon>
        <taxon>Eumalacostraca</taxon>
        <taxon>Eucarida</taxon>
        <taxon>Decapoda</taxon>
        <taxon>Dendrobranchiata</taxon>
        <taxon>Penaeoidea</taxon>
        <taxon>Penaeidae</taxon>
        <taxon>Penaeus</taxon>
    </lineage>
</organism>
<protein>
    <recommendedName>
        <fullName evidence="5">Carboxylic ester hydrolase</fullName>
        <ecNumber evidence="5">3.1.1.-</ecNumber>
    </recommendedName>
</protein>
<proteinExistence type="inferred from homology"/>
<keyword evidence="3 5" id="KW-0378">Hydrolase</keyword>
<evidence type="ECO:0000256" key="3">
    <source>
        <dbReference type="ARBA" id="ARBA00022801"/>
    </source>
</evidence>
<dbReference type="EMBL" id="QCYY01003171">
    <property type="protein sequence ID" value="ROT64901.1"/>
    <property type="molecule type" value="Genomic_DNA"/>
</dbReference>
<reference evidence="7 8" key="1">
    <citation type="submission" date="2018-04" db="EMBL/GenBank/DDBJ databases">
        <authorList>
            <person name="Zhang X."/>
            <person name="Yuan J."/>
            <person name="Li F."/>
            <person name="Xiang J."/>
        </authorList>
    </citation>
    <scope>NUCLEOTIDE SEQUENCE [LARGE SCALE GENOMIC DNA]</scope>
    <source>
        <tissue evidence="7">Muscle</tissue>
    </source>
</reference>
<comment type="caution">
    <text evidence="7">The sequence shown here is derived from an EMBL/GenBank/DDBJ whole genome shotgun (WGS) entry which is preliminary data.</text>
</comment>
<dbReference type="AlphaFoldDB" id="A0A423SL50"/>
<evidence type="ECO:0000313" key="7">
    <source>
        <dbReference type="EMBL" id="ROT64901.1"/>
    </source>
</evidence>
<evidence type="ECO:0000256" key="1">
    <source>
        <dbReference type="ARBA" id="ARBA00005964"/>
    </source>
</evidence>
<dbReference type="Gene3D" id="3.40.50.1820">
    <property type="entry name" value="alpha/beta hydrolase"/>
    <property type="match status" value="1"/>
</dbReference>
<dbReference type="Proteomes" id="UP000283509">
    <property type="component" value="Unassembled WGS sequence"/>
</dbReference>
<evidence type="ECO:0000256" key="4">
    <source>
        <dbReference type="ARBA" id="ARBA00023180"/>
    </source>
</evidence>
<feature type="domain" description="Carboxylesterase type B" evidence="6">
    <location>
        <begin position="3"/>
        <end position="197"/>
    </location>
</feature>
<dbReference type="PANTHER" id="PTHR43142">
    <property type="entry name" value="CARBOXYLIC ESTER HYDROLASE"/>
    <property type="match status" value="1"/>
</dbReference>
<keyword evidence="2" id="KW-0719">Serine esterase</keyword>
<comment type="similarity">
    <text evidence="1 5">Belongs to the type-B carboxylesterase/lipase family.</text>
</comment>
<dbReference type="PROSITE" id="PS00122">
    <property type="entry name" value="CARBOXYLESTERASE_B_1"/>
    <property type="match status" value="1"/>
</dbReference>
<dbReference type="InterPro" id="IPR029058">
    <property type="entry name" value="AB_hydrolase_fold"/>
</dbReference>
<dbReference type="InterPro" id="IPR019826">
    <property type="entry name" value="Carboxylesterase_B_AS"/>
</dbReference>
<dbReference type="InterPro" id="IPR002018">
    <property type="entry name" value="CarbesteraseB"/>
</dbReference>
<evidence type="ECO:0000256" key="5">
    <source>
        <dbReference type="RuleBase" id="RU361235"/>
    </source>
</evidence>
<dbReference type="EC" id="3.1.1.-" evidence="5"/>
<accession>A0A423SL50</accession>
<gene>
    <name evidence="7" type="ORF">C7M84_017162</name>
</gene>
<keyword evidence="4" id="KW-0325">Glycoprotein</keyword>
<keyword evidence="8" id="KW-1185">Reference proteome</keyword>
<reference evidence="7 8" key="2">
    <citation type="submission" date="2019-01" db="EMBL/GenBank/DDBJ databases">
        <title>The decoding of complex shrimp genome reveals the adaptation for benthos swimmer, frequently molting mechanism and breeding impact on genome.</title>
        <authorList>
            <person name="Sun Y."/>
            <person name="Gao Y."/>
            <person name="Yu Y."/>
        </authorList>
    </citation>
    <scope>NUCLEOTIDE SEQUENCE [LARGE SCALE GENOMIC DNA]</scope>
    <source>
        <tissue evidence="7">Muscle</tissue>
    </source>
</reference>
<dbReference type="PANTHER" id="PTHR43142:SF1">
    <property type="entry name" value="CARBOXYLIC ESTER HYDROLASE"/>
    <property type="match status" value="1"/>
</dbReference>
<dbReference type="Pfam" id="PF00135">
    <property type="entry name" value="COesterase"/>
    <property type="match status" value="1"/>
</dbReference>
<sequence length="209" mass="23145">MPTKLLDQDVILVVIHYRLGTLGFFCLNTEGAPGNAALWDQIEAMKWIRDNIEGFGGDKNRVTIFGESAGSASVNYHLLLPESRARAARPSSLVIIFLSSFPRSSTESSRERLALEHWSHIFLSSFPRRSLPRRGEMGFRGAAPVTQKEGLAGTLVTKLPEEYFADGDVADVPLMIGANKHEGSFVLGSELRRSSRSRDMDPRVEVERG</sequence>